<feature type="signal peptide" evidence="2">
    <location>
        <begin position="1"/>
        <end position="19"/>
    </location>
</feature>
<evidence type="ECO:0000256" key="2">
    <source>
        <dbReference type="SAM" id="SignalP"/>
    </source>
</evidence>
<dbReference type="SFLD" id="SFLDG01125">
    <property type="entry name" value="C1.1:_Acid_Phosphatase_Like"/>
    <property type="match status" value="1"/>
</dbReference>
<feature type="chain" id="PRO_5011523009" evidence="2">
    <location>
        <begin position="20"/>
        <end position="264"/>
    </location>
</feature>
<gene>
    <name evidence="3" type="ORF">SAMN05216323_100562</name>
</gene>
<dbReference type="RefSeq" id="WP_092435290.1">
    <property type="nucleotide sequence ID" value="NZ_FMYP01000005.1"/>
</dbReference>
<dbReference type="InterPro" id="IPR023214">
    <property type="entry name" value="HAD_sf"/>
</dbReference>
<dbReference type="STRING" id="1640674.SAMN05216323_100562"/>
<sequence>MKKIIILFAISAMAISCSKAPQQESLTMCDTTQNHLVMPVAWYQVSGEMEALYLQAFNFAQMRLGEFAKKEKGKLAVVVDIDETMLNNSPIEAEAILKNRAFSKEFWAEWSAKSAAEATPGSIEFANYAKSIGVEIFYISNRDSSEIGSTIANLIKVGFPYADSSHCLFKTTSSNKEPRRIEVGKTHKIIMLIGDNLGDLAEVFDHRQDNYGKNAVDSLRSQFGKRFIVLPNPMYGDWERAIYRGQKLSACQKDSARKSILKGF</sequence>
<dbReference type="PIRSF" id="PIRSF019271">
    <property type="entry name" value="Acid_Ptase_C"/>
    <property type="match status" value="1"/>
</dbReference>
<reference evidence="3 4" key="1">
    <citation type="submission" date="2016-09" db="EMBL/GenBank/DDBJ databases">
        <authorList>
            <person name="Capua I."/>
            <person name="De Benedictis P."/>
            <person name="Joannis T."/>
            <person name="Lombin L.H."/>
            <person name="Cattoli G."/>
        </authorList>
    </citation>
    <scope>NUCLEOTIDE SEQUENCE [LARGE SCALE GENOMIC DNA]</scope>
    <source>
        <strain evidence="3 4">A7P-90m</strain>
    </source>
</reference>
<dbReference type="EMBL" id="FMYP01000005">
    <property type="protein sequence ID" value="SDB87332.1"/>
    <property type="molecule type" value="Genomic_DNA"/>
</dbReference>
<evidence type="ECO:0000313" key="4">
    <source>
        <dbReference type="Proteomes" id="UP000199452"/>
    </source>
</evidence>
<evidence type="ECO:0000256" key="1">
    <source>
        <dbReference type="ARBA" id="ARBA00022729"/>
    </source>
</evidence>
<keyword evidence="4" id="KW-1185">Reference proteome</keyword>
<dbReference type="PANTHER" id="PTHR31284">
    <property type="entry name" value="ACID PHOSPHATASE-LIKE PROTEIN"/>
    <property type="match status" value="1"/>
</dbReference>
<dbReference type="AlphaFoldDB" id="A0A1G6GZ86"/>
<dbReference type="Gene3D" id="3.40.50.1000">
    <property type="entry name" value="HAD superfamily/HAD-like"/>
    <property type="match status" value="1"/>
</dbReference>
<dbReference type="InterPro" id="IPR036412">
    <property type="entry name" value="HAD-like_sf"/>
</dbReference>
<dbReference type="GO" id="GO:0009279">
    <property type="term" value="C:cell outer membrane"/>
    <property type="evidence" value="ECO:0007669"/>
    <property type="project" value="InterPro"/>
</dbReference>
<dbReference type="InterPro" id="IPR006423">
    <property type="entry name" value="Lipo_e_P4"/>
</dbReference>
<protein>
    <submittedName>
        <fullName evidence="3">Acid phosphatase</fullName>
    </submittedName>
</protein>
<dbReference type="OrthoDB" id="395856at2"/>
<dbReference type="InterPro" id="IPR005519">
    <property type="entry name" value="Acid_phosphat_B-like"/>
</dbReference>
<dbReference type="Pfam" id="PF03767">
    <property type="entry name" value="Acid_phosphat_B"/>
    <property type="match status" value="1"/>
</dbReference>
<dbReference type="SUPFAM" id="SSF56784">
    <property type="entry name" value="HAD-like"/>
    <property type="match status" value="1"/>
</dbReference>
<evidence type="ECO:0000313" key="3">
    <source>
        <dbReference type="EMBL" id="SDB87332.1"/>
    </source>
</evidence>
<dbReference type="PANTHER" id="PTHR31284:SF10">
    <property type="entry name" value="ACID PHOSPHATASE-LIKE PROTEIN"/>
    <property type="match status" value="1"/>
</dbReference>
<dbReference type="SFLD" id="SFLDS00003">
    <property type="entry name" value="Haloacid_Dehalogenase"/>
    <property type="match status" value="1"/>
</dbReference>
<accession>A0A1G6GZ86</accession>
<proteinExistence type="predicted"/>
<dbReference type="NCBIfam" id="TIGR01533">
    <property type="entry name" value="lipo_e_P4"/>
    <property type="match status" value="1"/>
</dbReference>
<name>A0A1G6GZ86_9BACT</name>
<dbReference type="Proteomes" id="UP000199452">
    <property type="component" value="Unassembled WGS sequence"/>
</dbReference>
<organism evidence="3 4">
    <name type="scientific">Williamwhitmania taraxaci</name>
    <dbReference type="NCBI Taxonomy" id="1640674"/>
    <lineage>
        <taxon>Bacteria</taxon>
        <taxon>Pseudomonadati</taxon>
        <taxon>Bacteroidota</taxon>
        <taxon>Bacteroidia</taxon>
        <taxon>Bacteroidales</taxon>
        <taxon>Williamwhitmaniaceae</taxon>
        <taxon>Williamwhitmania</taxon>
    </lineage>
</organism>
<dbReference type="CDD" id="cd07534">
    <property type="entry name" value="HAD_CAP"/>
    <property type="match status" value="1"/>
</dbReference>
<dbReference type="PROSITE" id="PS51257">
    <property type="entry name" value="PROKAR_LIPOPROTEIN"/>
    <property type="match status" value="1"/>
</dbReference>
<keyword evidence="1 2" id="KW-0732">Signal</keyword>